<dbReference type="EMBL" id="JARBJD010000029">
    <property type="protein sequence ID" value="KAK2959456.1"/>
    <property type="molecule type" value="Genomic_DNA"/>
</dbReference>
<reference evidence="2 3" key="1">
    <citation type="journal article" date="2022" name="bioRxiv">
        <title>Genomics of Preaxostyla Flagellates Illuminates Evolutionary Transitions and the Path Towards Mitochondrial Loss.</title>
        <authorList>
            <person name="Novak L.V.F."/>
            <person name="Treitli S.C."/>
            <person name="Pyrih J."/>
            <person name="Halakuc P."/>
            <person name="Pipaliya S.V."/>
            <person name="Vacek V."/>
            <person name="Brzon O."/>
            <person name="Soukal P."/>
            <person name="Eme L."/>
            <person name="Dacks J.B."/>
            <person name="Karnkowska A."/>
            <person name="Elias M."/>
            <person name="Hampl V."/>
        </authorList>
    </citation>
    <scope>NUCLEOTIDE SEQUENCE [LARGE SCALE GENOMIC DNA]</scope>
    <source>
        <strain evidence="2">NAU3</strain>
        <tissue evidence="2">Gut</tissue>
    </source>
</reference>
<feature type="compositionally biased region" description="Basic and acidic residues" evidence="1">
    <location>
        <begin position="766"/>
        <end position="778"/>
    </location>
</feature>
<organism evidence="2 3">
    <name type="scientific">Blattamonas nauphoetae</name>
    <dbReference type="NCBI Taxonomy" id="2049346"/>
    <lineage>
        <taxon>Eukaryota</taxon>
        <taxon>Metamonada</taxon>
        <taxon>Preaxostyla</taxon>
        <taxon>Oxymonadida</taxon>
        <taxon>Blattamonas</taxon>
    </lineage>
</organism>
<evidence type="ECO:0000313" key="3">
    <source>
        <dbReference type="Proteomes" id="UP001281761"/>
    </source>
</evidence>
<gene>
    <name evidence="2" type="ORF">BLNAU_5505</name>
</gene>
<feature type="region of interest" description="Disordered" evidence="1">
    <location>
        <begin position="284"/>
        <end position="307"/>
    </location>
</feature>
<feature type="region of interest" description="Disordered" evidence="1">
    <location>
        <begin position="682"/>
        <end position="743"/>
    </location>
</feature>
<proteinExistence type="predicted"/>
<feature type="compositionally biased region" description="Polar residues" evidence="1">
    <location>
        <begin position="632"/>
        <end position="642"/>
    </location>
</feature>
<name>A0ABQ9Y6R5_9EUKA</name>
<feature type="compositionally biased region" description="Polar residues" evidence="1">
    <location>
        <begin position="371"/>
        <end position="386"/>
    </location>
</feature>
<feature type="region of interest" description="Disordered" evidence="1">
    <location>
        <begin position="615"/>
        <end position="642"/>
    </location>
</feature>
<protein>
    <submittedName>
        <fullName evidence="2">Uncharacterized protein</fullName>
    </submittedName>
</protein>
<comment type="caution">
    <text evidence="2">The sequence shown here is derived from an EMBL/GenBank/DDBJ whole genome shotgun (WGS) entry which is preliminary data.</text>
</comment>
<dbReference type="Proteomes" id="UP001281761">
    <property type="component" value="Unassembled WGS sequence"/>
</dbReference>
<feature type="compositionally biased region" description="Low complexity" evidence="1">
    <location>
        <begin position="726"/>
        <end position="738"/>
    </location>
</feature>
<feature type="region of interest" description="Disordered" evidence="1">
    <location>
        <begin position="362"/>
        <end position="386"/>
    </location>
</feature>
<keyword evidence="3" id="KW-1185">Reference proteome</keyword>
<accession>A0ABQ9Y6R5</accession>
<evidence type="ECO:0000313" key="2">
    <source>
        <dbReference type="EMBL" id="KAK2959456.1"/>
    </source>
</evidence>
<sequence length="788" mass="87348">MIPELKTLFVIRWTLHILFTQWMVLANERSLFRSKRSPDDYALEDLICVCVVHSMEEEGKFDKILEDSREMDNQLDTSDTAALSTILRSPPISLSLIDITRSSSSQTFNDWMLRESQWRDLLLFSLNSENEGTLLHASLPSLAQFVNSWHNHSPMLTFRSPLHSHQDTPNRLSSDTTPIALHDVLDRPRTQETCDTLLDMKILSEPMTLTVFTTRTVGERETNSTCSVDLRKAREAMRANHVLIVSAGAAEDLLSRAPSAPQLGPPSTRCQPVENLTARSRLSHQLSSTPILPPRPASSTPSTHPSSHELVAIDKHAEIVADMTSASMLDNAPSVSTITSPPRRMRRLAGVFCALHPPRELHHPLSLPHSRPTQPVHSPEATKSQANRPKFHSNLFRHVNLVSIASEALNTLRFGVHQHVTREVARSEDKHGRLRRCRSLPGKNEFHSDAILVARHNCDPAVRHATPQPVHTTRFEGVWDAALSVARFVSARDLGIVQHRQLHSSKDANRHPQRGERGGRYFATADHSTTAVQELQNATIADRSSVSVDVVQLAESSANVDLLATSCFSAPPSASHLPLPFSPALLRLPLSTLLTLSFSDQIAVLRHLNPTQDWTAISTTTSPSSEQKRDFTSPSSASSGTDINRWLSQHAFGSASHPDHSAVLSISCVHPHVADELATVNVETSPRPSTEDHPPSVHPTHNHATFDSTDFVHPRQSRQQQRHNRSSSMSASSRQRASIQTPSLQIHTNLSLGVICQTLTSRSRAGKNDQQIRAEHGELSAQKMIKNK</sequence>
<feature type="compositionally biased region" description="Polar residues" evidence="1">
    <location>
        <begin position="615"/>
        <end position="625"/>
    </location>
</feature>
<evidence type="ECO:0000256" key="1">
    <source>
        <dbReference type="SAM" id="MobiDB-lite"/>
    </source>
</evidence>
<feature type="region of interest" description="Disordered" evidence="1">
    <location>
        <begin position="761"/>
        <end position="788"/>
    </location>
</feature>